<feature type="domain" description="Fibronectin type-III" evidence="3">
    <location>
        <begin position="226"/>
        <end position="322"/>
    </location>
</feature>
<dbReference type="InterPro" id="IPR036179">
    <property type="entry name" value="Ig-like_dom_sf"/>
</dbReference>
<protein>
    <recommendedName>
        <fullName evidence="3">Fibronectin type-III domain-containing protein</fullName>
    </recommendedName>
</protein>
<dbReference type="AlphaFoldDB" id="A0A1X7U2W4"/>
<dbReference type="Gene3D" id="2.60.40.10">
    <property type="entry name" value="Immunoglobulins"/>
    <property type="match status" value="2"/>
</dbReference>
<feature type="region of interest" description="Disordered" evidence="1">
    <location>
        <begin position="319"/>
        <end position="339"/>
    </location>
</feature>
<feature type="compositionally biased region" description="Polar residues" evidence="1">
    <location>
        <begin position="370"/>
        <end position="394"/>
    </location>
</feature>
<feature type="compositionally biased region" description="Low complexity" evidence="1">
    <location>
        <begin position="396"/>
        <end position="415"/>
    </location>
</feature>
<reference evidence="4" key="1">
    <citation type="submission" date="2017-05" db="UniProtKB">
        <authorList>
            <consortium name="EnsemblMetazoa"/>
        </authorList>
    </citation>
    <scope>IDENTIFICATION</scope>
</reference>
<dbReference type="SMART" id="SM00060">
    <property type="entry name" value="FN3"/>
    <property type="match status" value="2"/>
</dbReference>
<dbReference type="SUPFAM" id="SSF49265">
    <property type="entry name" value="Fibronectin type III"/>
    <property type="match status" value="1"/>
</dbReference>
<dbReference type="InParanoid" id="A0A1X7U2W4"/>
<dbReference type="PROSITE" id="PS50853">
    <property type="entry name" value="FN3"/>
    <property type="match status" value="2"/>
</dbReference>
<dbReference type="InterPro" id="IPR013783">
    <property type="entry name" value="Ig-like_fold"/>
</dbReference>
<accession>A0A1X7U2W4</accession>
<keyword evidence="2" id="KW-0732">Signal</keyword>
<dbReference type="EnsemblMetazoa" id="Aqu2.1.22227_001">
    <property type="protein sequence ID" value="Aqu2.1.22227_001"/>
    <property type="gene ID" value="Aqu2.1.22227"/>
</dbReference>
<evidence type="ECO:0000259" key="3">
    <source>
        <dbReference type="PROSITE" id="PS50853"/>
    </source>
</evidence>
<dbReference type="CDD" id="cd00063">
    <property type="entry name" value="FN3"/>
    <property type="match status" value="2"/>
</dbReference>
<sequence length="543" mass="57902">MIWFSLLTVCLNLCGIEVSSSGGSNSSISLRQTPYPVVCPGDTLVITCKVDNVPEPTALWGRNGMTVGIELNKITADTFPDFTLNVAYYNNTTGELVSTATSKSAASVELNGTNISCSPDGMNYASLTINIAGLTGVTNVTIIPITNDTVIINWNLSEPCIVHYTVTIISNNTHNESRTSDNTNITMDDLIISTNYSFIIIPIDTIGREGPAPSSLIQYIWNVPAQVVNVSWDQISTDSITIWWTENYSTIPVPPTQYYIITVYNTSNSIIYNSNTNDTNITIAGLPLTDTNYTVTIIPVNVIGQGPLATSIIMSPTTTVSSSATGTSTDTTAMSTPVSPSTTVSTTAAGSNAVPIISGAIVAVSSLNSHTANGNGNETKGITGSSYRNNTIELQPTDPTYATPTTEYTPAAASTVRTLQRRDGPPSYLPPPPTGQYSVLRASDDDDTPPPVPAYNPNGKKNKQQQQQGAGPLYSTLNEDDDTPPPVPPAYNPEGVQEYSVLKREGENKGQQGLSTGATGLYSTINKNTNNQVWIHVHNLLLT</sequence>
<organism evidence="4">
    <name type="scientific">Amphimedon queenslandica</name>
    <name type="common">Sponge</name>
    <dbReference type="NCBI Taxonomy" id="400682"/>
    <lineage>
        <taxon>Eukaryota</taxon>
        <taxon>Metazoa</taxon>
        <taxon>Porifera</taxon>
        <taxon>Demospongiae</taxon>
        <taxon>Heteroscleromorpha</taxon>
        <taxon>Haplosclerida</taxon>
        <taxon>Niphatidae</taxon>
        <taxon>Amphimedon</taxon>
    </lineage>
</organism>
<name>A0A1X7U2W4_AMPQE</name>
<feature type="region of interest" description="Disordered" evidence="1">
    <location>
        <begin position="370"/>
        <end position="494"/>
    </location>
</feature>
<dbReference type="InterPro" id="IPR003961">
    <property type="entry name" value="FN3_dom"/>
</dbReference>
<feature type="chain" id="PRO_5012055825" description="Fibronectin type-III domain-containing protein" evidence="2">
    <location>
        <begin position="22"/>
        <end position="543"/>
    </location>
</feature>
<evidence type="ECO:0000256" key="2">
    <source>
        <dbReference type="SAM" id="SignalP"/>
    </source>
</evidence>
<feature type="signal peptide" evidence="2">
    <location>
        <begin position="1"/>
        <end position="21"/>
    </location>
</feature>
<evidence type="ECO:0000313" key="4">
    <source>
        <dbReference type="EnsemblMetazoa" id="Aqu2.1.22227_001"/>
    </source>
</evidence>
<evidence type="ECO:0000256" key="1">
    <source>
        <dbReference type="SAM" id="MobiDB-lite"/>
    </source>
</evidence>
<dbReference type="InterPro" id="IPR036116">
    <property type="entry name" value="FN3_sf"/>
</dbReference>
<proteinExistence type="predicted"/>
<feature type="domain" description="Fibronectin type-III" evidence="3">
    <location>
        <begin position="136"/>
        <end position="223"/>
    </location>
</feature>
<dbReference type="SUPFAM" id="SSF48726">
    <property type="entry name" value="Immunoglobulin"/>
    <property type="match status" value="1"/>
</dbReference>